<accession>A0AAV9P2M8</accession>
<evidence type="ECO:0000256" key="3">
    <source>
        <dbReference type="SAM" id="MobiDB-lite"/>
    </source>
</evidence>
<feature type="compositionally biased region" description="Acidic residues" evidence="3">
    <location>
        <begin position="8"/>
        <end position="30"/>
    </location>
</feature>
<dbReference type="PANTHER" id="PTHR48407:SF1">
    <property type="entry name" value="CRANIOFACIAL DEVELOPMENT PROTEIN 1"/>
    <property type="match status" value="1"/>
</dbReference>
<dbReference type="Proteomes" id="UP001337655">
    <property type="component" value="Unassembled WGS sequence"/>
</dbReference>
<organism evidence="5 6">
    <name type="scientific">Saxophila tyrrhenica</name>
    <dbReference type="NCBI Taxonomy" id="1690608"/>
    <lineage>
        <taxon>Eukaryota</taxon>
        <taxon>Fungi</taxon>
        <taxon>Dikarya</taxon>
        <taxon>Ascomycota</taxon>
        <taxon>Pezizomycotina</taxon>
        <taxon>Dothideomycetes</taxon>
        <taxon>Dothideomycetidae</taxon>
        <taxon>Mycosphaerellales</taxon>
        <taxon>Extremaceae</taxon>
        <taxon>Saxophila</taxon>
    </lineage>
</organism>
<proteinExistence type="inferred from homology"/>
<comment type="caution">
    <text evidence="5">The sequence shown here is derived from an EMBL/GenBank/DDBJ whole genome shotgun (WGS) entry which is preliminary data.</text>
</comment>
<protein>
    <recommendedName>
        <fullName evidence="2">SWR1-complex protein 5</fullName>
    </recommendedName>
</protein>
<feature type="compositionally biased region" description="Basic residues" evidence="3">
    <location>
        <begin position="80"/>
        <end position="90"/>
    </location>
</feature>
<dbReference type="GeneID" id="89929545"/>
<evidence type="ECO:0000313" key="6">
    <source>
        <dbReference type="Proteomes" id="UP001337655"/>
    </source>
</evidence>
<dbReference type="EMBL" id="JAVRRT010000013">
    <property type="protein sequence ID" value="KAK5166667.1"/>
    <property type="molecule type" value="Genomic_DNA"/>
</dbReference>
<dbReference type="GO" id="GO:0000812">
    <property type="term" value="C:Swr1 complex"/>
    <property type="evidence" value="ECO:0007669"/>
    <property type="project" value="TreeGrafter"/>
</dbReference>
<feature type="region of interest" description="Disordered" evidence="3">
    <location>
        <begin position="1"/>
        <end position="131"/>
    </location>
</feature>
<feature type="compositionally biased region" description="Polar residues" evidence="3">
    <location>
        <begin position="226"/>
        <end position="248"/>
    </location>
</feature>
<feature type="region of interest" description="Disordered" evidence="3">
    <location>
        <begin position="160"/>
        <end position="180"/>
    </location>
</feature>
<dbReference type="RefSeq" id="XP_064656549.1">
    <property type="nucleotide sequence ID" value="XM_064805444.1"/>
</dbReference>
<evidence type="ECO:0000313" key="5">
    <source>
        <dbReference type="EMBL" id="KAK5166667.1"/>
    </source>
</evidence>
<feature type="domain" description="BCNT-C" evidence="4">
    <location>
        <begin position="283"/>
        <end position="362"/>
    </location>
</feature>
<name>A0AAV9P2M8_9PEZI</name>
<feature type="compositionally biased region" description="Basic residues" evidence="3">
    <location>
        <begin position="49"/>
        <end position="59"/>
    </location>
</feature>
<evidence type="ECO:0000256" key="1">
    <source>
        <dbReference type="ARBA" id="ARBA00010465"/>
    </source>
</evidence>
<dbReference type="PANTHER" id="PTHR48407">
    <property type="entry name" value="CRANIOFACIAL DEVELOPMENT PROTEIN 1"/>
    <property type="match status" value="1"/>
</dbReference>
<dbReference type="Pfam" id="PF07572">
    <property type="entry name" value="BCNT"/>
    <property type="match status" value="1"/>
</dbReference>
<evidence type="ECO:0000259" key="4">
    <source>
        <dbReference type="PROSITE" id="PS51279"/>
    </source>
</evidence>
<comment type="similarity">
    <text evidence="1">Belongs to the SWC5 family.</text>
</comment>
<keyword evidence="6" id="KW-1185">Reference proteome</keyword>
<dbReference type="AlphaFoldDB" id="A0AAV9P2M8"/>
<reference evidence="5 6" key="1">
    <citation type="submission" date="2023-08" db="EMBL/GenBank/DDBJ databases">
        <title>Black Yeasts Isolated from many extreme environments.</title>
        <authorList>
            <person name="Coleine C."/>
            <person name="Stajich J.E."/>
            <person name="Selbmann L."/>
        </authorList>
    </citation>
    <scope>NUCLEOTIDE SEQUENCE [LARGE SCALE GENOMIC DNA]</scope>
    <source>
        <strain evidence="5 6">CCFEE 5935</strain>
    </source>
</reference>
<feature type="region of interest" description="Disordered" evidence="3">
    <location>
        <begin position="214"/>
        <end position="279"/>
    </location>
</feature>
<dbReference type="InterPro" id="IPR011421">
    <property type="entry name" value="BCNT-C"/>
</dbReference>
<evidence type="ECO:0000256" key="2">
    <source>
        <dbReference type="ARBA" id="ARBA00019138"/>
    </source>
</evidence>
<dbReference type="PROSITE" id="PS51279">
    <property type="entry name" value="BCNT_C"/>
    <property type="match status" value="1"/>
</dbReference>
<dbReference type="InterPro" id="IPR027124">
    <property type="entry name" value="Swc5/CFDP1/2"/>
</dbReference>
<sequence length="362" mass="39994">MAHQIQDVDAEPEETYDENADEDFNPDVDNDGASASASSEDDEETTTTKKSKPTQKRKATQASLDADLDSGDEATINERKSKKRRRKHGKHQPDAPEAADEDESAGEGGLIKTRAQRLAEKVERKQRKREPVGEVTIDVDAVWAELSGLGVGRETKGFLQREVGKEQDGDGMDVDAEGDKENIAADTATKKAEVVDEEDMITITRLINYAGETTSVSERVPRASKEAQQYLASHPSASQNPTPTSTSALHRPLRRPSLFEPNPTGAVKNVPPQFLRPRAPSRLDVVQAEKRATEEQRKKAQRMTTVQKSALDWRGFVEGEEGLKEELERYGKGGRAYLDREGFLGRVEMAREGAARDARLKA</sequence>
<gene>
    <name evidence="5" type="primary">SWC5</name>
    <name evidence="5" type="ORF">LTR77_008211</name>
</gene>